<dbReference type="EC" id="1.1.1.49" evidence="7"/>
<dbReference type="UniPathway" id="UPA00115">
    <property type="reaction ID" value="UER00408"/>
</dbReference>
<feature type="binding site" evidence="7">
    <location>
        <position position="67"/>
    </location>
    <ligand>
        <name>NADP(+)</name>
        <dbReference type="ChEBI" id="CHEBI:58349"/>
    </ligand>
</feature>
<feature type="binding site" evidence="7">
    <location>
        <position position="202"/>
    </location>
    <ligand>
        <name>substrate</name>
    </ligand>
</feature>
<dbReference type="Proteomes" id="UP000262371">
    <property type="component" value="Unassembled WGS sequence"/>
</dbReference>
<dbReference type="PROSITE" id="PS00069">
    <property type="entry name" value="G6P_DEHYDROGENASE"/>
    <property type="match status" value="1"/>
</dbReference>
<name>A0A371YW78_9PROT</name>
<evidence type="ECO:0000256" key="7">
    <source>
        <dbReference type="HAMAP-Rule" id="MF_00966"/>
    </source>
</evidence>
<evidence type="ECO:0000259" key="8">
    <source>
        <dbReference type="Pfam" id="PF00479"/>
    </source>
</evidence>
<dbReference type="GO" id="GO:0009051">
    <property type="term" value="P:pentose-phosphate shunt, oxidative branch"/>
    <property type="evidence" value="ECO:0007669"/>
    <property type="project" value="TreeGrafter"/>
</dbReference>
<organism evidence="10 11">
    <name type="scientific">Komagataeibacter melaceti</name>
    <dbReference type="NCBI Taxonomy" id="2766577"/>
    <lineage>
        <taxon>Bacteria</taxon>
        <taxon>Pseudomonadati</taxon>
        <taxon>Pseudomonadota</taxon>
        <taxon>Alphaproteobacteria</taxon>
        <taxon>Acetobacterales</taxon>
        <taxon>Acetobacteraceae</taxon>
        <taxon>Komagataeibacter</taxon>
    </lineage>
</organism>
<feature type="domain" description="Glucose-6-phosphate dehydrogenase NAD-binding" evidence="8">
    <location>
        <begin position="30"/>
        <end position="211"/>
    </location>
</feature>
<feature type="binding site" evidence="7">
    <location>
        <begin position="115"/>
        <end position="116"/>
    </location>
    <ligand>
        <name>NADP(+)</name>
        <dbReference type="ChEBI" id="CHEBI:58349"/>
    </ligand>
</feature>
<dbReference type="PANTHER" id="PTHR23429:SF0">
    <property type="entry name" value="GLUCOSE-6-PHOSPHATE 1-DEHYDROGENASE"/>
    <property type="match status" value="1"/>
</dbReference>
<keyword evidence="6 7" id="KW-0119">Carbohydrate metabolism</keyword>
<feature type="binding site" evidence="7">
    <location>
        <position position="360"/>
    </location>
    <ligand>
        <name>substrate</name>
    </ligand>
</feature>
<evidence type="ECO:0000256" key="5">
    <source>
        <dbReference type="ARBA" id="ARBA00023002"/>
    </source>
</evidence>
<dbReference type="Pfam" id="PF00479">
    <property type="entry name" value="G6PD_N"/>
    <property type="match status" value="1"/>
</dbReference>
<protein>
    <recommendedName>
        <fullName evidence="7">Glucose-6-phosphate 1-dehydrogenase</fullName>
        <shortName evidence="7">G6PD</shortName>
        <ecNumber evidence="7">1.1.1.49</ecNumber>
    </recommendedName>
</protein>
<dbReference type="RefSeq" id="WP_116704315.1">
    <property type="nucleotide sequence ID" value="NZ_QUWV01000209.1"/>
</dbReference>
<dbReference type="Pfam" id="PF02781">
    <property type="entry name" value="G6PD_C"/>
    <property type="match status" value="1"/>
</dbReference>
<dbReference type="SUPFAM" id="SSF51735">
    <property type="entry name" value="NAD(P)-binding Rossmann-fold domains"/>
    <property type="match status" value="1"/>
</dbReference>
<comment type="catalytic activity">
    <reaction evidence="7">
        <text>D-glucose 6-phosphate + NADP(+) = 6-phospho-D-glucono-1,5-lactone + NADPH + H(+)</text>
        <dbReference type="Rhea" id="RHEA:15841"/>
        <dbReference type="ChEBI" id="CHEBI:15378"/>
        <dbReference type="ChEBI" id="CHEBI:57783"/>
        <dbReference type="ChEBI" id="CHEBI:57955"/>
        <dbReference type="ChEBI" id="CHEBI:58349"/>
        <dbReference type="ChEBI" id="CHEBI:61548"/>
        <dbReference type="EC" id="1.1.1.49"/>
    </reaction>
</comment>
<evidence type="ECO:0000256" key="1">
    <source>
        <dbReference type="ARBA" id="ARBA00004937"/>
    </source>
</evidence>
<dbReference type="HAMAP" id="MF_00966">
    <property type="entry name" value="G6PD"/>
    <property type="match status" value="1"/>
</dbReference>
<comment type="function">
    <text evidence="7">Catalyzes the oxidation of glucose 6-phosphate to 6-phosphogluconolactone.</text>
</comment>
<comment type="caution">
    <text evidence="7">Lacks conserved residue(s) required for the propagation of feature annotation.</text>
</comment>
<proteinExistence type="inferred from homology"/>
<feature type="active site" description="Proton acceptor" evidence="7">
    <location>
        <position position="264"/>
    </location>
</feature>
<dbReference type="InterPro" id="IPR036291">
    <property type="entry name" value="NAD(P)-bd_dom_sf"/>
</dbReference>
<evidence type="ECO:0000256" key="3">
    <source>
        <dbReference type="ARBA" id="ARBA00022526"/>
    </source>
</evidence>
<dbReference type="PIRSF" id="PIRSF000110">
    <property type="entry name" value="G6PD"/>
    <property type="match status" value="1"/>
</dbReference>
<feature type="binding site" evidence="7">
    <location>
        <position position="206"/>
    </location>
    <ligand>
        <name>substrate</name>
    </ligand>
</feature>
<comment type="caution">
    <text evidence="10">The sequence shown here is derived from an EMBL/GenBank/DDBJ whole genome shotgun (WGS) entry which is preliminary data.</text>
</comment>
<comment type="similarity">
    <text evidence="2 7">Belongs to the glucose-6-phosphate dehydrogenase family.</text>
</comment>
<dbReference type="InterPro" id="IPR022674">
    <property type="entry name" value="G6P_DH_NAD-bd"/>
</dbReference>
<sequence>MENIIASAVSQVGDSGTENAPRRCPPGSFVIFGGGGDLTHRLLLPAIYNLACAGLLDDGFSVVAVDRADLTDAQLRQSMYVALENFVARRGAEAVALRADIWDWLAPRIRYVRGDFEIGQTYQDISTIVGDRNCIFYLAVAALFFGPIVDRLGEAGLVREGRNAFRRVIVEKPFGHDLPSAIALNTRLLDTLTEQQIYRIDHYLGKETVQNILALRFSNGFFEPLWNRQNIDHVQITAAETVGVEQRARFYEGTGAVRDMVPNHVMQLLAMTAMEAPISFDADAVRNEKTKVLDAIHTLSPDDVVRGQYAAGTVGGTEVPGYRQEPGVDPHSLTETYVAMKFQIDNWRWAGVPFYVRTGKRLAARKTEIAIHFKSAPYALFRDTPVDRLAPNIMVMHIQPTEGVTMQFSAKIPGPAVRLGGVRMKFDYAEWFSEGPSTGYETLIYDCMIGDATLFQRADNIEAGWRAVQPVLDWGQDSQTLALYTAGSEGPKAADALLARDHRHWLKIG</sequence>
<keyword evidence="5 7" id="KW-0560">Oxidoreductase</keyword>
<comment type="pathway">
    <text evidence="1 7">Carbohydrate degradation; pentose phosphate pathway; D-ribulose 5-phosphate from D-glucose 6-phosphate (oxidative stage): step 1/3.</text>
</comment>
<evidence type="ECO:0000256" key="2">
    <source>
        <dbReference type="ARBA" id="ARBA00009975"/>
    </source>
</evidence>
<evidence type="ECO:0000256" key="4">
    <source>
        <dbReference type="ARBA" id="ARBA00022857"/>
    </source>
</evidence>
<dbReference type="PANTHER" id="PTHR23429">
    <property type="entry name" value="GLUCOSE-6-PHOSPHATE 1-DEHYDROGENASE G6PD"/>
    <property type="match status" value="1"/>
</dbReference>
<evidence type="ECO:0000313" key="10">
    <source>
        <dbReference type="EMBL" id="RFD18485.1"/>
    </source>
</evidence>
<dbReference type="PRINTS" id="PR00079">
    <property type="entry name" value="G6PDHDRGNASE"/>
</dbReference>
<gene>
    <name evidence="7" type="primary">zwf</name>
    <name evidence="10" type="ORF">DY926_16170</name>
</gene>
<feature type="binding site" evidence="7">
    <location>
        <position position="259"/>
    </location>
    <ligand>
        <name>substrate</name>
    </ligand>
</feature>
<dbReference type="GO" id="GO:0005829">
    <property type="term" value="C:cytosol"/>
    <property type="evidence" value="ECO:0007669"/>
    <property type="project" value="TreeGrafter"/>
</dbReference>
<dbReference type="AlphaFoldDB" id="A0A371YW78"/>
<dbReference type="InterPro" id="IPR022675">
    <property type="entry name" value="G6P_DH_C"/>
</dbReference>
<dbReference type="SUPFAM" id="SSF55347">
    <property type="entry name" value="Glyceraldehyde-3-phosphate dehydrogenase-like, C-terminal domain"/>
    <property type="match status" value="1"/>
</dbReference>
<dbReference type="EMBL" id="QUWV01000209">
    <property type="protein sequence ID" value="RFD18485.1"/>
    <property type="molecule type" value="Genomic_DNA"/>
</dbReference>
<accession>A0A371YW78</accession>
<feature type="domain" description="Glucose-6-phosphate dehydrogenase C-terminal" evidence="9">
    <location>
        <begin position="213"/>
        <end position="505"/>
    </location>
</feature>
<dbReference type="InterPro" id="IPR001282">
    <property type="entry name" value="G6P_DH"/>
</dbReference>
<dbReference type="GO" id="GO:0004345">
    <property type="term" value="F:glucose-6-phosphate dehydrogenase activity"/>
    <property type="evidence" value="ECO:0007669"/>
    <property type="project" value="UniProtKB-UniRule"/>
</dbReference>
<reference evidence="10 11" key="1">
    <citation type="submission" date="2018-08" db="EMBL/GenBank/DDBJ databases">
        <title>Komagataeibacter sp. AV 382.</title>
        <authorList>
            <person name="Skraban J."/>
            <person name="Trcek J."/>
        </authorList>
    </citation>
    <scope>NUCLEOTIDE SEQUENCE [LARGE SCALE GENOMIC DNA]</scope>
    <source>
        <strain evidence="10 11">AV 382</strain>
    </source>
</reference>
<feature type="binding site" evidence="7">
    <location>
        <position position="240"/>
    </location>
    <ligand>
        <name>substrate</name>
    </ligand>
</feature>
<dbReference type="Gene3D" id="3.40.50.720">
    <property type="entry name" value="NAD(P)-binding Rossmann-like Domain"/>
    <property type="match status" value="1"/>
</dbReference>
<dbReference type="OrthoDB" id="9802739at2"/>
<dbReference type="GO" id="GO:0006006">
    <property type="term" value="P:glucose metabolic process"/>
    <property type="evidence" value="ECO:0007669"/>
    <property type="project" value="UniProtKB-KW"/>
</dbReference>
<feature type="binding site" evidence="7">
    <location>
        <position position="172"/>
    </location>
    <ligand>
        <name>NADP(+)</name>
        <dbReference type="ChEBI" id="CHEBI:58349"/>
    </ligand>
</feature>
<dbReference type="NCBIfam" id="TIGR00871">
    <property type="entry name" value="zwf"/>
    <property type="match status" value="1"/>
</dbReference>
<evidence type="ECO:0000313" key="11">
    <source>
        <dbReference type="Proteomes" id="UP000262371"/>
    </source>
</evidence>
<dbReference type="InterPro" id="IPR019796">
    <property type="entry name" value="G6P_DH_AS"/>
</dbReference>
<evidence type="ECO:0000259" key="9">
    <source>
        <dbReference type="Pfam" id="PF02781"/>
    </source>
</evidence>
<dbReference type="GO" id="GO:0050661">
    <property type="term" value="F:NADP binding"/>
    <property type="evidence" value="ECO:0007669"/>
    <property type="project" value="UniProtKB-UniRule"/>
</dbReference>
<keyword evidence="3 7" id="KW-0313">Glucose metabolism</keyword>
<keyword evidence="11" id="KW-1185">Reference proteome</keyword>
<keyword evidence="4 7" id="KW-0521">NADP</keyword>
<dbReference type="Gene3D" id="3.30.360.10">
    <property type="entry name" value="Dihydrodipicolinate Reductase, domain 2"/>
    <property type="match status" value="1"/>
</dbReference>
<evidence type="ECO:0000256" key="6">
    <source>
        <dbReference type="ARBA" id="ARBA00023277"/>
    </source>
</evidence>